<evidence type="ECO:0000256" key="1">
    <source>
        <dbReference type="SAM" id="MobiDB-lite"/>
    </source>
</evidence>
<dbReference type="InterPro" id="IPR014722">
    <property type="entry name" value="Rib_uL2_dom2"/>
</dbReference>
<evidence type="ECO:0008006" key="4">
    <source>
        <dbReference type="Google" id="ProtNLM"/>
    </source>
</evidence>
<protein>
    <recommendedName>
        <fullName evidence="4">KOW domain-containing protein</fullName>
    </recommendedName>
</protein>
<organism evidence="3">
    <name type="scientific">Ostreococcus mediterraneus</name>
    <dbReference type="NCBI Taxonomy" id="1486918"/>
    <lineage>
        <taxon>Eukaryota</taxon>
        <taxon>Viridiplantae</taxon>
        <taxon>Chlorophyta</taxon>
        <taxon>Mamiellophyceae</taxon>
        <taxon>Mamiellales</taxon>
        <taxon>Bathycoccaceae</taxon>
        <taxon>Ostreococcus</taxon>
    </lineage>
</organism>
<dbReference type="Gene3D" id="2.30.30.30">
    <property type="match status" value="1"/>
</dbReference>
<dbReference type="AlphaFoldDB" id="A0A6U0FF89"/>
<feature type="compositionally biased region" description="Basic residues" evidence="1">
    <location>
        <begin position="1"/>
        <end position="11"/>
    </location>
</feature>
<dbReference type="EMBL" id="HBEW01007887">
    <property type="protein sequence ID" value="CAD8587867.1"/>
    <property type="molecule type" value="Transcribed_RNA"/>
</dbReference>
<gene>
    <name evidence="2" type="ORF">OMED0929_LOCUS6663</name>
    <name evidence="3" type="ORF">OMED0929_LOCUS6668</name>
</gene>
<name>A0A6U0FF89_9CHLO</name>
<dbReference type="EMBL" id="HBEW01007882">
    <property type="protein sequence ID" value="CAD8587858.1"/>
    <property type="molecule type" value="Transcribed_RNA"/>
</dbReference>
<reference evidence="3" key="1">
    <citation type="submission" date="2021-01" db="EMBL/GenBank/DDBJ databases">
        <authorList>
            <person name="Corre E."/>
            <person name="Pelletier E."/>
            <person name="Niang G."/>
            <person name="Scheremetjew M."/>
            <person name="Finn R."/>
            <person name="Kale V."/>
            <person name="Holt S."/>
            <person name="Cochrane G."/>
            <person name="Meng A."/>
            <person name="Brown T."/>
            <person name="Cohen L."/>
        </authorList>
    </citation>
    <scope>NUCLEOTIDE SEQUENCE</scope>
    <source>
        <strain evidence="3">Clade-D-RCC2572</strain>
    </source>
</reference>
<evidence type="ECO:0000313" key="2">
    <source>
        <dbReference type="EMBL" id="CAD8587858.1"/>
    </source>
</evidence>
<evidence type="ECO:0000313" key="3">
    <source>
        <dbReference type="EMBL" id="CAD8587867.1"/>
    </source>
</evidence>
<proteinExistence type="predicted"/>
<feature type="region of interest" description="Disordered" evidence="1">
    <location>
        <begin position="1"/>
        <end position="22"/>
    </location>
</feature>
<accession>A0A6U0FF89</accession>
<sequence length="138" mass="15299">MGLLRNRKKSATKNETSIKHTSHMVGTIMRTPSALNGCAKSKYEVLHVHDGMARVRPLGMDQELHISVDKLLTVVPAIGGRVRVLKGRCAGSIGKVVELDVRTQKLRVSLENGQDTQESEEKFTFHEVSKLFENSSTD</sequence>